<proteinExistence type="predicted"/>
<sequence>MFEQYMEWHILRDIPEDHEVRQLVSFLKMFDKEYGLENALEACHRHIKQLQEGSENPSFGDRILWYINYLEEWYQEQKDKEEVQVSEFARELVTDGIMDDE</sequence>
<reference evidence="1" key="1">
    <citation type="submission" date="2021-07" db="EMBL/GenBank/DDBJ databases">
        <authorList>
            <person name="Durling M."/>
        </authorList>
    </citation>
    <scope>NUCLEOTIDE SEQUENCE</scope>
</reference>
<name>A0A9N9LRT4_9HELO</name>
<keyword evidence="2" id="KW-1185">Reference proteome</keyword>
<dbReference type="Proteomes" id="UP000701801">
    <property type="component" value="Unassembled WGS sequence"/>
</dbReference>
<dbReference type="EMBL" id="CAJVRM010000273">
    <property type="protein sequence ID" value="CAG8978693.1"/>
    <property type="molecule type" value="Genomic_DNA"/>
</dbReference>
<protein>
    <submittedName>
        <fullName evidence="1">Uncharacterized protein</fullName>
    </submittedName>
</protein>
<evidence type="ECO:0000313" key="1">
    <source>
        <dbReference type="EMBL" id="CAG8978693.1"/>
    </source>
</evidence>
<dbReference type="AlphaFoldDB" id="A0A9N9LRT4"/>
<gene>
    <name evidence="1" type="ORF">HYALB_00004676</name>
</gene>
<comment type="caution">
    <text evidence="1">The sequence shown here is derived from an EMBL/GenBank/DDBJ whole genome shotgun (WGS) entry which is preliminary data.</text>
</comment>
<accession>A0A9N9LRT4</accession>
<evidence type="ECO:0000313" key="2">
    <source>
        <dbReference type="Proteomes" id="UP000701801"/>
    </source>
</evidence>
<organism evidence="1 2">
    <name type="scientific">Hymenoscyphus albidus</name>
    <dbReference type="NCBI Taxonomy" id="595503"/>
    <lineage>
        <taxon>Eukaryota</taxon>
        <taxon>Fungi</taxon>
        <taxon>Dikarya</taxon>
        <taxon>Ascomycota</taxon>
        <taxon>Pezizomycotina</taxon>
        <taxon>Leotiomycetes</taxon>
        <taxon>Helotiales</taxon>
        <taxon>Helotiaceae</taxon>
        <taxon>Hymenoscyphus</taxon>
    </lineage>
</organism>